<dbReference type="AlphaFoldDB" id="T0K420"/>
<evidence type="ECO:0000313" key="1">
    <source>
        <dbReference type="EMBL" id="EQB47538.1"/>
    </source>
</evidence>
<reference evidence="2" key="1">
    <citation type="journal article" date="2013" name="Mol. Plant Microbe Interact.">
        <title>Global aspects of pacC regulation of pathogenicity genes in Colletotrichum gloeosporioides as revealed by transcriptome analysis.</title>
        <authorList>
            <person name="Alkan N."/>
            <person name="Meng X."/>
            <person name="Friedlander G."/>
            <person name="Reuveni E."/>
            <person name="Sukno S."/>
            <person name="Sherman A."/>
            <person name="Thon M."/>
            <person name="Fluhr R."/>
            <person name="Prusky D."/>
        </authorList>
    </citation>
    <scope>NUCLEOTIDE SEQUENCE [LARGE SCALE GENOMIC DNA]</scope>
    <source>
        <strain evidence="2">Cg-14</strain>
    </source>
</reference>
<name>T0K420_COLGC</name>
<gene>
    <name evidence="1" type="ORF">CGLO_13299</name>
</gene>
<accession>T0K420</accession>
<organism evidence="1 2">
    <name type="scientific">Colletotrichum gloeosporioides (strain Cg-14)</name>
    <name type="common">Anthracnose fungus</name>
    <name type="synonym">Glomerella cingulata</name>
    <dbReference type="NCBI Taxonomy" id="1237896"/>
    <lineage>
        <taxon>Eukaryota</taxon>
        <taxon>Fungi</taxon>
        <taxon>Dikarya</taxon>
        <taxon>Ascomycota</taxon>
        <taxon>Pezizomycotina</taxon>
        <taxon>Sordariomycetes</taxon>
        <taxon>Hypocreomycetidae</taxon>
        <taxon>Glomerellales</taxon>
        <taxon>Glomerellaceae</taxon>
        <taxon>Colletotrichum</taxon>
        <taxon>Colletotrichum gloeosporioides species complex</taxon>
    </lineage>
</organism>
<comment type="caution">
    <text evidence="1">The sequence shown here is derived from an EMBL/GenBank/DDBJ whole genome shotgun (WGS) entry which is preliminary data.</text>
</comment>
<dbReference type="HOGENOM" id="CLU_3425090_0_0_1"/>
<sequence length="22" mass="2554">MILLFFSINGTIRFHLSINETS</sequence>
<dbReference type="EMBL" id="AMYD01002908">
    <property type="protein sequence ID" value="EQB47538.1"/>
    <property type="molecule type" value="Genomic_DNA"/>
</dbReference>
<evidence type="ECO:0000313" key="2">
    <source>
        <dbReference type="Proteomes" id="UP000015530"/>
    </source>
</evidence>
<protein>
    <submittedName>
        <fullName evidence="1">Uncharacterized protein</fullName>
    </submittedName>
</protein>
<dbReference type="Proteomes" id="UP000015530">
    <property type="component" value="Unassembled WGS sequence"/>
</dbReference>
<proteinExistence type="predicted"/>